<dbReference type="InterPro" id="IPR009001">
    <property type="entry name" value="Transl_elong_EF1A/Init_IF2_C"/>
</dbReference>
<dbReference type="NCBIfam" id="TIGR00485">
    <property type="entry name" value="EF-Tu"/>
    <property type="match status" value="1"/>
</dbReference>
<comment type="subcellular location">
    <subcellularLocation>
        <location evidence="10">Cytoplasm</location>
    </subcellularLocation>
</comment>
<dbReference type="HAMAP" id="MF_00118_B">
    <property type="entry name" value="EF_Tu_B"/>
    <property type="match status" value="1"/>
</dbReference>
<dbReference type="EC" id="3.6.5.3" evidence="10"/>
<keyword evidence="2 10" id="KW-0963">Cytoplasm</keyword>
<dbReference type="FunFam" id="3.40.50.300:FF:000003">
    <property type="entry name" value="Elongation factor Tu"/>
    <property type="match status" value="1"/>
</dbReference>
<dbReference type="GO" id="GO:0000287">
    <property type="term" value="F:magnesium ion binding"/>
    <property type="evidence" value="ECO:0007669"/>
    <property type="project" value="UniProtKB-UniRule"/>
</dbReference>
<keyword evidence="10" id="KW-0479">Metal-binding</keyword>
<dbReference type="Proteomes" id="UP000886856">
    <property type="component" value="Unassembled WGS sequence"/>
</dbReference>
<evidence type="ECO:0000313" key="13">
    <source>
        <dbReference type="Proteomes" id="UP000886856"/>
    </source>
</evidence>
<dbReference type="NCBIfam" id="NF009373">
    <property type="entry name" value="PRK12736.1"/>
    <property type="match status" value="1"/>
</dbReference>
<evidence type="ECO:0000313" key="12">
    <source>
        <dbReference type="EMBL" id="HJA91362.1"/>
    </source>
</evidence>
<dbReference type="PANTHER" id="PTHR43721:SF22">
    <property type="entry name" value="ELONGATION FACTOR TU, MITOCHONDRIAL"/>
    <property type="match status" value="1"/>
</dbReference>
<protein>
    <recommendedName>
        <fullName evidence="9 10">Elongation factor Tu</fullName>
        <shortName evidence="10">EF-Tu</shortName>
        <ecNumber evidence="10">3.6.5.3</ecNumber>
    </recommendedName>
</protein>
<evidence type="ECO:0000256" key="6">
    <source>
        <dbReference type="ARBA" id="ARBA00022842"/>
    </source>
</evidence>
<dbReference type="Pfam" id="PF00009">
    <property type="entry name" value="GTP_EFTU"/>
    <property type="match status" value="1"/>
</dbReference>
<evidence type="ECO:0000259" key="11">
    <source>
        <dbReference type="PROSITE" id="PS51722"/>
    </source>
</evidence>
<dbReference type="InterPro" id="IPR041709">
    <property type="entry name" value="EF-Tu_GTP-bd"/>
</dbReference>
<dbReference type="InterPro" id="IPR009000">
    <property type="entry name" value="Transl_B-barrel_sf"/>
</dbReference>
<accession>A0A9D2KXE7</accession>
<evidence type="ECO:0000256" key="5">
    <source>
        <dbReference type="ARBA" id="ARBA00022801"/>
    </source>
</evidence>
<dbReference type="InterPro" id="IPR031157">
    <property type="entry name" value="G_TR_CS"/>
</dbReference>
<dbReference type="Gene3D" id="2.40.30.10">
    <property type="entry name" value="Translation factors"/>
    <property type="match status" value="2"/>
</dbReference>
<dbReference type="CDD" id="cd01884">
    <property type="entry name" value="EF_Tu"/>
    <property type="match status" value="1"/>
</dbReference>
<keyword evidence="4 10" id="KW-0251">Elongation factor</keyword>
<dbReference type="NCBIfam" id="TIGR00231">
    <property type="entry name" value="small_GTP"/>
    <property type="match status" value="1"/>
</dbReference>
<dbReference type="InterPro" id="IPR004160">
    <property type="entry name" value="Transl_elong_EFTu/EF1A_C"/>
</dbReference>
<evidence type="ECO:0000256" key="1">
    <source>
        <dbReference type="ARBA" id="ARBA00007249"/>
    </source>
</evidence>
<dbReference type="Gene3D" id="3.40.50.300">
    <property type="entry name" value="P-loop containing nucleotide triphosphate hydrolases"/>
    <property type="match status" value="1"/>
</dbReference>
<comment type="similarity">
    <text evidence="1 10">Belongs to the TRAFAC class translation factor GTPase superfamily. Classic translation factor GTPase family. EF-Tu/EF-1A subfamily.</text>
</comment>
<feature type="binding site" evidence="10">
    <location>
        <begin position="19"/>
        <end position="26"/>
    </location>
    <ligand>
        <name>GTP</name>
        <dbReference type="ChEBI" id="CHEBI:37565"/>
    </ligand>
</feature>
<dbReference type="Pfam" id="PF03144">
    <property type="entry name" value="GTP_EFTU_D2"/>
    <property type="match status" value="1"/>
</dbReference>
<comment type="subunit">
    <text evidence="10">Monomer.</text>
</comment>
<dbReference type="NCBIfam" id="NF000766">
    <property type="entry name" value="PRK00049.1"/>
    <property type="match status" value="1"/>
</dbReference>
<dbReference type="GO" id="GO:0005525">
    <property type="term" value="F:GTP binding"/>
    <property type="evidence" value="ECO:0007669"/>
    <property type="project" value="UniProtKB-UniRule"/>
</dbReference>
<dbReference type="SUPFAM" id="SSF50465">
    <property type="entry name" value="EF-Tu/eEF-1alpha/eIF2-gamma C-terminal domain"/>
    <property type="match status" value="1"/>
</dbReference>
<dbReference type="Pfam" id="PF03143">
    <property type="entry name" value="GTP_EFTU_D3"/>
    <property type="match status" value="1"/>
</dbReference>
<dbReference type="NCBIfam" id="NF009372">
    <property type="entry name" value="PRK12735.1"/>
    <property type="match status" value="1"/>
</dbReference>
<dbReference type="GO" id="GO:0003746">
    <property type="term" value="F:translation elongation factor activity"/>
    <property type="evidence" value="ECO:0007669"/>
    <property type="project" value="UniProtKB-UniRule"/>
</dbReference>
<sequence length="395" mass="43385">MAKEKFDRSKPHVNVGTIGHVDHGKTTLTAAITTVLAKHYGGAAVDYASVDNAPEERERGITINTSHVEYETANRHYAHVDCPGHADYVKNMITGAAQMDGAILVVSAADGPMPQTREHILLSRNVGVPYIVVFLNKVDMVDDEELLELVEMEVRDLLSEYDFPGDDTPIIAGSALKALEGEAEYEQKILDLMEEVDNYVPNPERDTDKPFMMPVEDVFSITGRGTVATGRVERGQVKVGDEVEIVGIETETTKSTVTGVEMFRKLLDYAEAGDNIGALLRGVQREDIQRGQVLSKPGTITPHTKFTAEVYVLSKEEGGRHTPFFTNYRPQFYFRTTDVTGVVELPEGIEMVMPGDNVKITVELIQPIAIEEGTRFSIREGGRTVGSGVVSEITA</sequence>
<evidence type="ECO:0000256" key="2">
    <source>
        <dbReference type="ARBA" id="ARBA00022490"/>
    </source>
</evidence>
<evidence type="ECO:0000256" key="8">
    <source>
        <dbReference type="ARBA" id="ARBA00023134"/>
    </source>
</evidence>
<dbReference type="CDD" id="cd03707">
    <property type="entry name" value="EFTU_III"/>
    <property type="match status" value="1"/>
</dbReference>
<organism evidence="12 13">
    <name type="scientific">Candidatus Jeotgalibaca merdavium</name>
    <dbReference type="NCBI Taxonomy" id="2838627"/>
    <lineage>
        <taxon>Bacteria</taxon>
        <taxon>Bacillati</taxon>
        <taxon>Bacillota</taxon>
        <taxon>Bacilli</taxon>
        <taxon>Lactobacillales</taxon>
        <taxon>Carnobacteriaceae</taxon>
        <taxon>Jeotgalibaca</taxon>
    </lineage>
</organism>
<gene>
    <name evidence="10 12" type="primary">tuf</name>
    <name evidence="12" type="ORF">H9948_11295</name>
</gene>
<dbReference type="InterPro" id="IPR004161">
    <property type="entry name" value="EFTu-like_2"/>
</dbReference>
<evidence type="ECO:0000256" key="4">
    <source>
        <dbReference type="ARBA" id="ARBA00022768"/>
    </source>
</evidence>
<dbReference type="EMBL" id="DWYW01000263">
    <property type="protein sequence ID" value="HJA91362.1"/>
    <property type="molecule type" value="Genomic_DNA"/>
</dbReference>
<dbReference type="GO" id="GO:0005829">
    <property type="term" value="C:cytosol"/>
    <property type="evidence" value="ECO:0007669"/>
    <property type="project" value="TreeGrafter"/>
</dbReference>
<dbReference type="FunFam" id="2.40.30.10:FF:000001">
    <property type="entry name" value="Elongation factor Tu"/>
    <property type="match status" value="1"/>
</dbReference>
<dbReference type="PRINTS" id="PR00315">
    <property type="entry name" value="ELONGATNFCT"/>
</dbReference>
<dbReference type="SUPFAM" id="SSF50447">
    <property type="entry name" value="Translation proteins"/>
    <property type="match status" value="1"/>
</dbReference>
<dbReference type="InterPro" id="IPR005225">
    <property type="entry name" value="Small_GTP-bd"/>
</dbReference>
<feature type="binding site" evidence="10">
    <location>
        <begin position="136"/>
        <end position="139"/>
    </location>
    <ligand>
        <name>GTP</name>
        <dbReference type="ChEBI" id="CHEBI:37565"/>
    </ligand>
</feature>
<evidence type="ECO:0000256" key="3">
    <source>
        <dbReference type="ARBA" id="ARBA00022741"/>
    </source>
</evidence>
<feature type="binding site" evidence="10">
    <location>
        <position position="26"/>
    </location>
    <ligand>
        <name>Mg(2+)</name>
        <dbReference type="ChEBI" id="CHEBI:18420"/>
    </ligand>
</feature>
<evidence type="ECO:0000256" key="7">
    <source>
        <dbReference type="ARBA" id="ARBA00022917"/>
    </source>
</evidence>
<dbReference type="GO" id="GO:0003924">
    <property type="term" value="F:GTPase activity"/>
    <property type="evidence" value="ECO:0007669"/>
    <property type="project" value="UniProtKB-UniRule"/>
</dbReference>
<name>A0A9D2KXE7_9LACT</name>
<reference evidence="12" key="2">
    <citation type="submission" date="2021-04" db="EMBL/GenBank/DDBJ databases">
        <authorList>
            <person name="Gilroy R."/>
        </authorList>
    </citation>
    <scope>NUCLEOTIDE SEQUENCE</scope>
    <source>
        <strain evidence="12">CHK171-505</strain>
    </source>
</reference>
<dbReference type="InterPro" id="IPR033720">
    <property type="entry name" value="EFTU_2"/>
</dbReference>
<dbReference type="PROSITE" id="PS00301">
    <property type="entry name" value="G_TR_1"/>
    <property type="match status" value="1"/>
</dbReference>
<comment type="caution">
    <text evidence="12">The sequence shown here is derived from an EMBL/GenBank/DDBJ whole genome shotgun (WGS) entry which is preliminary data.</text>
</comment>
<feature type="binding site" evidence="10">
    <location>
        <begin position="81"/>
        <end position="85"/>
    </location>
    <ligand>
        <name>GTP</name>
        <dbReference type="ChEBI" id="CHEBI:37565"/>
    </ligand>
</feature>
<evidence type="ECO:0000256" key="9">
    <source>
        <dbReference type="ARBA" id="ARBA00029554"/>
    </source>
</evidence>
<keyword evidence="8 10" id="KW-0342">GTP-binding</keyword>
<dbReference type="InterPro" id="IPR004541">
    <property type="entry name" value="Transl_elong_EFTu/EF1A_bac/org"/>
</dbReference>
<keyword evidence="6 10" id="KW-0460">Magnesium</keyword>
<dbReference type="InterPro" id="IPR050055">
    <property type="entry name" value="EF-Tu_GTPase"/>
</dbReference>
<dbReference type="PROSITE" id="PS51722">
    <property type="entry name" value="G_TR_2"/>
    <property type="match status" value="1"/>
</dbReference>
<proteinExistence type="inferred from homology"/>
<comment type="function">
    <text evidence="10">GTP hydrolase that promotes the GTP-dependent binding of aminoacyl-tRNA to the A-site of ribosomes during protein biosynthesis.</text>
</comment>
<keyword evidence="3 10" id="KW-0547">Nucleotide-binding</keyword>
<feature type="domain" description="Tr-type G" evidence="11">
    <location>
        <begin position="10"/>
        <end position="204"/>
    </location>
</feature>
<dbReference type="InterPro" id="IPR027417">
    <property type="entry name" value="P-loop_NTPase"/>
</dbReference>
<reference evidence="12" key="1">
    <citation type="journal article" date="2021" name="PeerJ">
        <title>Extensive microbial diversity within the chicken gut microbiome revealed by metagenomics and culture.</title>
        <authorList>
            <person name="Gilroy R."/>
            <person name="Ravi A."/>
            <person name="Getino M."/>
            <person name="Pursley I."/>
            <person name="Horton D.L."/>
            <person name="Alikhan N.F."/>
            <person name="Baker D."/>
            <person name="Gharbi K."/>
            <person name="Hall N."/>
            <person name="Watson M."/>
            <person name="Adriaenssens E.M."/>
            <person name="Foster-Nyarko E."/>
            <person name="Jarju S."/>
            <person name="Secka A."/>
            <person name="Antonio M."/>
            <person name="Oren A."/>
            <person name="Chaudhuri R.R."/>
            <person name="La Ragione R."/>
            <person name="Hildebrand F."/>
            <person name="Pallen M.J."/>
        </authorList>
    </citation>
    <scope>NUCLEOTIDE SEQUENCE</scope>
    <source>
        <strain evidence="12">CHK171-505</strain>
    </source>
</reference>
<keyword evidence="7 10" id="KW-0648">Protein biosynthesis</keyword>
<dbReference type="InterPro" id="IPR000795">
    <property type="entry name" value="T_Tr_GTP-bd_dom"/>
</dbReference>
<keyword evidence="5 10" id="KW-0378">Hydrolase</keyword>
<comment type="catalytic activity">
    <reaction evidence="10">
        <text>GTP + H2O = GDP + phosphate + H(+)</text>
        <dbReference type="Rhea" id="RHEA:19669"/>
        <dbReference type="ChEBI" id="CHEBI:15377"/>
        <dbReference type="ChEBI" id="CHEBI:15378"/>
        <dbReference type="ChEBI" id="CHEBI:37565"/>
        <dbReference type="ChEBI" id="CHEBI:43474"/>
        <dbReference type="ChEBI" id="CHEBI:58189"/>
        <dbReference type="EC" id="3.6.5.3"/>
    </reaction>
</comment>
<dbReference type="PANTHER" id="PTHR43721">
    <property type="entry name" value="ELONGATION FACTOR TU-RELATED"/>
    <property type="match status" value="1"/>
</dbReference>
<dbReference type="CDD" id="cd03697">
    <property type="entry name" value="EFTU_II"/>
    <property type="match status" value="1"/>
</dbReference>
<evidence type="ECO:0000256" key="10">
    <source>
        <dbReference type="HAMAP-Rule" id="MF_00118"/>
    </source>
</evidence>
<dbReference type="AlphaFoldDB" id="A0A9D2KXE7"/>
<dbReference type="SUPFAM" id="SSF52540">
    <property type="entry name" value="P-loop containing nucleoside triphosphate hydrolases"/>
    <property type="match status" value="1"/>
</dbReference>